<dbReference type="CDD" id="cd01518">
    <property type="entry name" value="RHOD_YceA"/>
    <property type="match status" value="1"/>
</dbReference>
<dbReference type="SMART" id="SM00450">
    <property type="entry name" value="RHOD"/>
    <property type="match status" value="1"/>
</dbReference>
<dbReference type="EC" id="1.14.-.-" evidence="1"/>
<dbReference type="HAMAP" id="MF_00469">
    <property type="entry name" value="TrhO"/>
    <property type="match status" value="1"/>
</dbReference>
<protein>
    <recommendedName>
        <fullName evidence="1">tRNA uridine(34) hydroxylase</fullName>
        <ecNumber evidence="1">1.14.-.-</ecNumber>
    </recommendedName>
    <alternativeName>
        <fullName evidence="1">tRNA hydroxylation protein O</fullName>
    </alternativeName>
</protein>
<dbReference type="Pfam" id="PF17773">
    <property type="entry name" value="UPF0176_N"/>
    <property type="match status" value="1"/>
</dbReference>
<dbReference type="SUPFAM" id="SSF52821">
    <property type="entry name" value="Rhodanese/Cell cycle control phosphatase"/>
    <property type="match status" value="1"/>
</dbReference>
<sequence length="330" mass="37825">MKPYSVLLYYNYTPVPDPEAYRERHHLFCIENNILGRIIVASEGLNGAVSGLKEDCDKYMHWLESDPIFQGTDFDFKIEEFDKHTFNKLHVRVKNEIVHSDLPVNPLERTGKHLKPNEFKELLKNDPDVVLVDMRSNYEHELGRFKGAYTFDMENLRDLPDHVHEIEHLKDKKVITYCTGGIKCEKASAYLLEKGFKDVYQLHGGIIKYGLEEGGEDFDGSCYVFDSRVATPVNSINPVVISKCHVCQEPSDHMVNCANPECNEHLAICPSCLKEMDGACSPKCKDHPRKRPYNEKGYYSKQSVGYSPILGFKSFSRNAKIEEKQKKAHS</sequence>
<keyword evidence="4" id="KW-1185">Reference proteome</keyword>
<organism evidence="3 4">
    <name type="scientific">Aquirufa aurantiipilula</name>
    <dbReference type="NCBI Taxonomy" id="2696561"/>
    <lineage>
        <taxon>Bacteria</taxon>
        <taxon>Pseudomonadati</taxon>
        <taxon>Bacteroidota</taxon>
        <taxon>Cytophagia</taxon>
        <taxon>Cytophagales</taxon>
        <taxon>Flectobacillaceae</taxon>
        <taxon>Aquirufa</taxon>
    </lineage>
</organism>
<dbReference type="Gene3D" id="3.40.250.10">
    <property type="entry name" value="Rhodanese-like domain"/>
    <property type="match status" value="1"/>
</dbReference>
<gene>
    <name evidence="1" type="primary">trhO</name>
    <name evidence="3" type="ORF">PQG43_10440</name>
</gene>
<dbReference type="PANTHER" id="PTHR43268">
    <property type="entry name" value="THIOSULFATE SULFURTRANSFERASE/RHODANESE-LIKE DOMAIN-CONTAINING PROTEIN 2"/>
    <property type="match status" value="1"/>
</dbReference>
<name>A0ABT6BLC3_9BACT</name>
<comment type="caution">
    <text evidence="3">The sequence shown here is derived from an EMBL/GenBank/DDBJ whole genome shotgun (WGS) entry which is preliminary data.</text>
</comment>
<dbReference type="Pfam" id="PF12368">
    <property type="entry name" value="Rhodanese_C"/>
    <property type="match status" value="1"/>
</dbReference>
<dbReference type="Proteomes" id="UP001321344">
    <property type="component" value="Unassembled WGS sequence"/>
</dbReference>
<evidence type="ECO:0000313" key="3">
    <source>
        <dbReference type="EMBL" id="MDF5691283.1"/>
    </source>
</evidence>
<dbReference type="Pfam" id="PF00581">
    <property type="entry name" value="Rhodanese"/>
    <property type="match status" value="1"/>
</dbReference>
<dbReference type="NCBIfam" id="NF001135">
    <property type="entry name" value="PRK00142.1-3"/>
    <property type="match status" value="1"/>
</dbReference>
<evidence type="ECO:0000259" key="2">
    <source>
        <dbReference type="PROSITE" id="PS50206"/>
    </source>
</evidence>
<feature type="domain" description="Rhodanese" evidence="2">
    <location>
        <begin position="125"/>
        <end position="218"/>
    </location>
</feature>
<comment type="catalytic activity">
    <reaction evidence="1">
        <text>uridine(34) in tRNA + AH2 + O2 = 5-hydroxyuridine(34) in tRNA + A + H2O</text>
        <dbReference type="Rhea" id="RHEA:64224"/>
        <dbReference type="Rhea" id="RHEA-COMP:11727"/>
        <dbReference type="Rhea" id="RHEA-COMP:13381"/>
        <dbReference type="ChEBI" id="CHEBI:13193"/>
        <dbReference type="ChEBI" id="CHEBI:15377"/>
        <dbReference type="ChEBI" id="CHEBI:15379"/>
        <dbReference type="ChEBI" id="CHEBI:17499"/>
        <dbReference type="ChEBI" id="CHEBI:65315"/>
        <dbReference type="ChEBI" id="CHEBI:136877"/>
    </reaction>
</comment>
<keyword evidence="1" id="KW-0819">tRNA processing</keyword>
<dbReference type="Gene3D" id="3.30.70.100">
    <property type="match status" value="1"/>
</dbReference>
<keyword evidence="1" id="KW-0560">Oxidoreductase</keyword>
<dbReference type="InterPro" id="IPR020936">
    <property type="entry name" value="TrhO"/>
</dbReference>
<reference evidence="3 4" key="1">
    <citation type="submission" date="2023-03" db="EMBL/GenBank/DDBJ databases">
        <title>Genome sequencing of Aquirufa.</title>
        <authorList>
            <person name="Pitt A."/>
            <person name="Hahn M.W."/>
        </authorList>
    </citation>
    <scope>NUCLEOTIDE SEQUENCE [LARGE SCALE GENOMIC DNA]</scope>
    <source>
        <strain evidence="3 4">WAEICH-18A</strain>
    </source>
</reference>
<accession>A0ABT6BLC3</accession>
<dbReference type="InterPro" id="IPR040503">
    <property type="entry name" value="TRHO_N"/>
</dbReference>
<dbReference type="InterPro" id="IPR036873">
    <property type="entry name" value="Rhodanese-like_dom_sf"/>
</dbReference>
<dbReference type="PROSITE" id="PS50206">
    <property type="entry name" value="RHODANESE_3"/>
    <property type="match status" value="1"/>
</dbReference>
<dbReference type="InterPro" id="IPR001763">
    <property type="entry name" value="Rhodanese-like_dom"/>
</dbReference>
<dbReference type="InterPro" id="IPR022111">
    <property type="entry name" value="Rhodanese_C"/>
</dbReference>
<comment type="similarity">
    <text evidence="1">Belongs to the TrhO family.</text>
</comment>
<proteinExistence type="inferred from homology"/>
<comment type="function">
    <text evidence="1">Catalyzes oxygen-dependent 5-hydroxyuridine (ho5U) modification at position 34 in tRNAs.</text>
</comment>
<dbReference type="EMBL" id="JARJOW010000006">
    <property type="protein sequence ID" value="MDF5691283.1"/>
    <property type="molecule type" value="Genomic_DNA"/>
</dbReference>
<evidence type="ECO:0000256" key="1">
    <source>
        <dbReference type="HAMAP-Rule" id="MF_00469"/>
    </source>
</evidence>
<dbReference type="PANTHER" id="PTHR43268:SF3">
    <property type="entry name" value="RHODANESE-LIKE DOMAIN-CONTAINING PROTEIN 7-RELATED"/>
    <property type="match status" value="1"/>
</dbReference>
<evidence type="ECO:0000313" key="4">
    <source>
        <dbReference type="Proteomes" id="UP001321344"/>
    </source>
</evidence>
<dbReference type="RefSeq" id="WP_276344599.1">
    <property type="nucleotide sequence ID" value="NZ_JARJOW010000006.1"/>
</dbReference>